<comment type="cofactor">
    <cofactor evidence="1">
        <name>Mg(2+)</name>
        <dbReference type="ChEBI" id="CHEBI:18420"/>
    </cofactor>
</comment>
<proteinExistence type="inferred from homology"/>
<dbReference type="Proteomes" id="UP000503011">
    <property type="component" value="Chromosome"/>
</dbReference>
<keyword evidence="7" id="KW-1185">Reference proteome</keyword>
<feature type="domain" description="Nudix hydrolase" evidence="5">
    <location>
        <begin position="22"/>
        <end position="153"/>
    </location>
</feature>
<gene>
    <name evidence="6" type="ORF">Psuf_034580</name>
</gene>
<evidence type="ECO:0000256" key="3">
    <source>
        <dbReference type="ARBA" id="ARBA00022801"/>
    </source>
</evidence>
<name>A0A6F8YJ38_9ACTN</name>
<dbReference type="SUPFAM" id="SSF55811">
    <property type="entry name" value="Nudix"/>
    <property type="match status" value="1"/>
</dbReference>
<dbReference type="EMBL" id="AP022871">
    <property type="protein sequence ID" value="BCB86145.1"/>
    <property type="molecule type" value="Genomic_DNA"/>
</dbReference>
<reference evidence="6 7" key="2">
    <citation type="submission" date="2020-03" db="EMBL/GenBank/DDBJ databases">
        <authorList>
            <person name="Ichikawa N."/>
            <person name="Kimura A."/>
            <person name="Kitahashi Y."/>
            <person name="Uohara A."/>
        </authorList>
    </citation>
    <scope>NUCLEOTIDE SEQUENCE [LARGE SCALE GENOMIC DNA]</scope>
    <source>
        <strain evidence="6 7">NBRC 105367</strain>
    </source>
</reference>
<organism evidence="6 7">
    <name type="scientific">Phytohabitans suffuscus</name>
    <dbReference type="NCBI Taxonomy" id="624315"/>
    <lineage>
        <taxon>Bacteria</taxon>
        <taxon>Bacillati</taxon>
        <taxon>Actinomycetota</taxon>
        <taxon>Actinomycetes</taxon>
        <taxon>Micromonosporales</taxon>
        <taxon>Micromonosporaceae</taxon>
    </lineage>
</organism>
<dbReference type="PANTHER" id="PTHR43046:SF16">
    <property type="entry name" value="ADP-RIBOSE PYROPHOSPHATASE YJHB-RELATED"/>
    <property type="match status" value="1"/>
</dbReference>
<evidence type="ECO:0000256" key="1">
    <source>
        <dbReference type="ARBA" id="ARBA00001946"/>
    </source>
</evidence>
<sequence length="162" mass="17685">MMWGMGGRIDYFDDPGAPRANSLVPSVNVVVVNSTGEILLIRRSDNGNWALPGGGMDLGESLPAAAVRETLEETGVHVEVTGLVGIYSDPRHVILYTSDGEVRQEFSVVFTARPLAGRPTPSDESREVRWVPPAMIGDLKMDRSMRMRIDHYLAADAKPHLG</sequence>
<dbReference type="Gene3D" id="3.90.79.10">
    <property type="entry name" value="Nucleoside Triphosphate Pyrophosphohydrolase"/>
    <property type="match status" value="1"/>
</dbReference>
<evidence type="ECO:0000256" key="4">
    <source>
        <dbReference type="RuleBase" id="RU003476"/>
    </source>
</evidence>
<dbReference type="PROSITE" id="PS51462">
    <property type="entry name" value="NUDIX"/>
    <property type="match status" value="1"/>
</dbReference>
<dbReference type="Pfam" id="PF00293">
    <property type="entry name" value="NUDIX"/>
    <property type="match status" value="1"/>
</dbReference>
<dbReference type="InterPro" id="IPR000086">
    <property type="entry name" value="NUDIX_hydrolase_dom"/>
</dbReference>
<dbReference type="PANTHER" id="PTHR43046">
    <property type="entry name" value="GDP-MANNOSE MANNOSYL HYDROLASE"/>
    <property type="match status" value="1"/>
</dbReference>
<dbReference type="InterPro" id="IPR020476">
    <property type="entry name" value="Nudix_hydrolase"/>
</dbReference>
<dbReference type="InterPro" id="IPR020084">
    <property type="entry name" value="NUDIX_hydrolase_CS"/>
</dbReference>
<evidence type="ECO:0000313" key="6">
    <source>
        <dbReference type="EMBL" id="BCB86145.1"/>
    </source>
</evidence>
<comment type="similarity">
    <text evidence="2 4">Belongs to the Nudix hydrolase family.</text>
</comment>
<evidence type="ECO:0000313" key="7">
    <source>
        <dbReference type="Proteomes" id="UP000503011"/>
    </source>
</evidence>
<keyword evidence="3 4" id="KW-0378">Hydrolase</keyword>
<evidence type="ECO:0000259" key="5">
    <source>
        <dbReference type="PROSITE" id="PS51462"/>
    </source>
</evidence>
<dbReference type="PROSITE" id="PS00893">
    <property type="entry name" value="NUDIX_BOX"/>
    <property type="match status" value="1"/>
</dbReference>
<dbReference type="GO" id="GO:0016787">
    <property type="term" value="F:hydrolase activity"/>
    <property type="evidence" value="ECO:0007669"/>
    <property type="project" value="UniProtKB-KW"/>
</dbReference>
<protein>
    <submittedName>
        <fullName evidence="6">NUDIX hydrolase</fullName>
    </submittedName>
</protein>
<reference evidence="6 7" key="1">
    <citation type="submission" date="2020-03" db="EMBL/GenBank/DDBJ databases">
        <title>Whole genome shotgun sequence of Phytohabitans suffuscus NBRC 105367.</title>
        <authorList>
            <person name="Komaki H."/>
            <person name="Tamura T."/>
        </authorList>
    </citation>
    <scope>NUCLEOTIDE SEQUENCE [LARGE SCALE GENOMIC DNA]</scope>
    <source>
        <strain evidence="6 7">NBRC 105367</strain>
    </source>
</reference>
<evidence type="ECO:0000256" key="2">
    <source>
        <dbReference type="ARBA" id="ARBA00005582"/>
    </source>
</evidence>
<dbReference type="InterPro" id="IPR015797">
    <property type="entry name" value="NUDIX_hydrolase-like_dom_sf"/>
</dbReference>
<dbReference type="PRINTS" id="PR00502">
    <property type="entry name" value="NUDIXFAMILY"/>
</dbReference>
<accession>A0A6F8YJ38</accession>
<dbReference type="KEGG" id="psuu:Psuf_034580"/>
<dbReference type="AlphaFoldDB" id="A0A6F8YJ38"/>